<comment type="caution">
    <text evidence="1">The sequence shown here is derived from an EMBL/GenBank/DDBJ whole genome shotgun (WGS) entry which is preliminary data.</text>
</comment>
<name>A0ABU4MTQ4_9ACTN</name>
<dbReference type="RefSeq" id="WP_193382558.1">
    <property type="nucleotide sequence ID" value="NZ_JABXWF010000011.1"/>
</dbReference>
<reference evidence="1 2" key="1">
    <citation type="journal article" date="2023" name="Microb. Genom.">
        <title>Mesoterricola silvestris gen. nov., sp. nov., Mesoterricola sediminis sp. nov., Geothrix oryzae sp. nov., Geothrix edaphica sp. nov., Geothrix rubra sp. nov., and Geothrix limicola sp. nov., six novel members of Acidobacteriota isolated from soils.</title>
        <authorList>
            <person name="Weisberg A.J."/>
            <person name="Pearce E."/>
            <person name="Kramer C.G."/>
            <person name="Chang J.H."/>
            <person name="Clarke C.R."/>
        </authorList>
    </citation>
    <scope>NUCLEOTIDE SEQUENCE [LARGE SCALE GENOMIC DNA]</scope>
    <source>
        <strain evidence="1 2">NE20-4-1</strain>
    </source>
</reference>
<organism evidence="1 2">
    <name type="scientific">Streptomyces caniscabiei</name>
    <dbReference type="NCBI Taxonomy" id="2746961"/>
    <lineage>
        <taxon>Bacteria</taxon>
        <taxon>Bacillati</taxon>
        <taxon>Actinomycetota</taxon>
        <taxon>Actinomycetes</taxon>
        <taxon>Kitasatosporales</taxon>
        <taxon>Streptomycetaceae</taxon>
        <taxon>Streptomyces</taxon>
    </lineage>
</organism>
<proteinExistence type="predicted"/>
<gene>
    <name evidence="1" type="ORF">PV383_20170</name>
</gene>
<dbReference type="Proteomes" id="UP001282474">
    <property type="component" value="Unassembled WGS sequence"/>
</dbReference>
<dbReference type="EMBL" id="JARAWJ010000014">
    <property type="protein sequence ID" value="MDX3039478.1"/>
    <property type="molecule type" value="Genomic_DNA"/>
</dbReference>
<evidence type="ECO:0000313" key="1">
    <source>
        <dbReference type="EMBL" id="MDX3039478.1"/>
    </source>
</evidence>
<keyword evidence="2" id="KW-1185">Reference proteome</keyword>
<protein>
    <submittedName>
        <fullName evidence="1">Uncharacterized protein</fullName>
    </submittedName>
</protein>
<accession>A0ABU4MTQ4</accession>
<evidence type="ECO:0000313" key="2">
    <source>
        <dbReference type="Proteomes" id="UP001282474"/>
    </source>
</evidence>
<sequence length="182" mass="18098">MAWTAPMTAVSGSVFTAAQFNQFVRDNLNETGPAKAATAGGYFAVDGANSIIERNPIGLLDTGSGTTTSTSFTDLDAPALVGPSVTVTTGVAAVVVVHATLSNSGTGSSRMAYDISGAGAVAAADNRGIGIFGVAGTGLVAGTTVLHMSGSLTPGVNTFTAKYRVSSGTGTFSSRRIAVFPL</sequence>